<gene>
    <name evidence="3" type="ORF">SLEP1_g29658</name>
</gene>
<keyword evidence="1" id="KW-0175">Coiled coil</keyword>
<accession>A0AAV5JXM5</accession>
<dbReference type="EMBL" id="BPVZ01000052">
    <property type="protein sequence ID" value="GKV19388.1"/>
    <property type="molecule type" value="Genomic_DNA"/>
</dbReference>
<evidence type="ECO:0000313" key="3">
    <source>
        <dbReference type="EMBL" id="GKV19388.1"/>
    </source>
</evidence>
<evidence type="ECO:0000256" key="1">
    <source>
        <dbReference type="SAM" id="Coils"/>
    </source>
</evidence>
<sequence length="374" mass="41949">MTKGKGKNNKIGGGSPPKQRSVEEEIRHEKKIKKDRDYRANKKKRNELVKKFCDEKGITEELEAFLEKHEEEVEQQGKLCEAMGMASEALENEASQDEEIQKILKNPLKNLWTTLEENLESEMIQTVGLEGGTQIQMREATHDKEASTSSPAPPPHHELGLGSKQEVSVYDLLEQCVKLNDAKRRQQEVAAAAIDANRKFKEKKKEADNLNKQVKGLEEGFGKLKAELAEKSRISKDALDLQMINAVTLGWNLMKEVLQSMDIGSEFLNLRLLDTILRNPSLQYQFNEGLTLIGQGHPIDDNVAIQSDNPPVVVPRSFFQYYELLESDVAWETNVSAPPRDAANIAANGPQFQAANARANNVEQEDDANDQEDG</sequence>
<protein>
    <submittedName>
        <fullName evidence="3">Uncharacterized protein</fullName>
    </submittedName>
</protein>
<dbReference type="Proteomes" id="UP001054252">
    <property type="component" value="Unassembled WGS sequence"/>
</dbReference>
<evidence type="ECO:0000313" key="4">
    <source>
        <dbReference type="Proteomes" id="UP001054252"/>
    </source>
</evidence>
<feature type="coiled-coil region" evidence="1">
    <location>
        <begin position="193"/>
        <end position="227"/>
    </location>
</feature>
<feature type="region of interest" description="Disordered" evidence="2">
    <location>
        <begin position="139"/>
        <end position="162"/>
    </location>
</feature>
<reference evidence="3 4" key="1">
    <citation type="journal article" date="2021" name="Commun. Biol.">
        <title>The genome of Shorea leprosula (Dipterocarpaceae) highlights the ecological relevance of drought in aseasonal tropical rainforests.</title>
        <authorList>
            <person name="Ng K.K.S."/>
            <person name="Kobayashi M.J."/>
            <person name="Fawcett J.A."/>
            <person name="Hatakeyama M."/>
            <person name="Paape T."/>
            <person name="Ng C.H."/>
            <person name="Ang C.C."/>
            <person name="Tnah L.H."/>
            <person name="Lee C.T."/>
            <person name="Nishiyama T."/>
            <person name="Sese J."/>
            <person name="O'Brien M.J."/>
            <person name="Copetti D."/>
            <person name="Mohd Noor M.I."/>
            <person name="Ong R.C."/>
            <person name="Putra M."/>
            <person name="Sireger I.Z."/>
            <person name="Indrioko S."/>
            <person name="Kosugi Y."/>
            <person name="Izuno A."/>
            <person name="Isagi Y."/>
            <person name="Lee S.L."/>
            <person name="Shimizu K.K."/>
        </authorList>
    </citation>
    <scope>NUCLEOTIDE SEQUENCE [LARGE SCALE GENOMIC DNA]</scope>
    <source>
        <strain evidence="3">214</strain>
    </source>
</reference>
<comment type="caution">
    <text evidence="3">The sequence shown here is derived from an EMBL/GenBank/DDBJ whole genome shotgun (WGS) entry which is preliminary data.</text>
</comment>
<feature type="compositionally biased region" description="Basic and acidic residues" evidence="2">
    <location>
        <begin position="20"/>
        <end position="40"/>
    </location>
</feature>
<evidence type="ECO:0000256" key="2">
    <source>
        <dbReference type="SAM" id="MobiDB-lite"/>
    </source>
</evidence>
<feature type="region of interest" description="Disordered" evidence="2">
    <location>
        <begin position="1"/>
        <end position="40"/>
    </location>
</feature>
<organism evidence="3 4">
    <name type="scientific">Rubroshorea leprosula</name>
    <dbReference type="NCBI Taxonomy" id="152421"/>
    <lineage>
        <taxon>Eukaryota</taxon>
        <taxon>Viridiplantae</taxon>
        <taxon>Streptophyta</taxon>
        <taxon>Embryophyta</taxon>
        <taxon>Tracheophyta</taxon>
        <taxon>Spermatophyta</taxon>
        <taxon>Magnoliopsida</taxon>
        <taxon>eudicotyledons</taxon>
        <taxon>Gunneridae</taxon>
        <taxon>Pentapetalae</taxon>
        <taxon>rosids</taxon>
        <taxon>malvids</taxon>
        <taxon>Malvales</taxon>
        <taxon>Dipterocarpaceae</taxon>
        <taxon>Rubroshorea</taxon>
    </lineage>
</organism>
<name>A0AAV5JXM5_9ROSI</name>
<proteinExistence type="predicted"/>
<keyword evidence="4" id="KW-1185">Reference proteome</keyword>
<dbReference type="AlphaFoldDB" id="A0AAV5JXM5"/>